<evidence type="ECO:0000256" key="1">
    <source>
        <dbReference type="SAM" id="MobiDB-lite"/>
    </source>
</evidence>
<protein>
    <submittedName>
        <fullName evidence="2">Uncharacterized protein</fullName>
    </submittedName>
</protein>
<keyword evidence="2" id="KW-0496">Mitochondrion</keyword>
<comment type="caution">
    <text evidence="2">The sequence shown here is derived from an EMBL/GenBank/DDBJ whole genome shotgun (WGS) entry which is preliminary data.</text>
</comment>
<dbReference type="AlphaFoldDB" id="A0A101LYL2"/>
<evidence type="ECO:0000313" key="2">
    <source>
        <dbReference type="EMBL" id="KUM47759.1"/>
    </source>
</evidence>
<reference evidence="2" key="1">
    <citation type="journal article" date="2015" name="Genome Biol. Evol.">
        <title>Organellar Genomes of White Spruce (Picea glauca): Assembly and Annotation.</title>
        <authorList>
            <person name="Jackman S.D."/>
            <person name="Warren R.L."/>
            <person name="Gibb E.A."/>
            <person name="Vandervalk B.P."/>
            <person name="Mohamadi H."/>
            <person name="Chu J."/>
            <person name="Raymond A."/>
            <person name="Pleasance S."/>
            <person name="Coope R."/>
            <person name="Wildung M.R."/>
            <person name="Ritland C.E."/>
            <person name="Bousquet J."/>
            <person name="Jones S.J."/>
            <person name="Bohlmann J."/>
            <person name="Birol I."/>
        </authorList>
    </citation>
    <scope>NUCLEOTIDE SEQUENCE [LARGE SCALE GENOMIC DNA]</scope>
    <source>
        <tissue evidence="2">Flushing bud</tissue>
    </source>
</reference>
<geneLocation type="mitochondrion" evidence="2"/>
<gene>
    <name evidence="2" type="ORF">ABT39_MTgene5946</name>
</gene>
<organism evidence="2">
    <name type="scientific">Picea glauca</name>
    <name type="common">White spruce</name>
    <name type="synonym">Pinus glauca</name>
    <dbReference type="NCBI Taxonomy" id="3330"/>
    <lineage>
        <taxon>Eukaryota</taxon>
        <taxon>Viridiplantae</taxon>
        <taxon>Streptophyta</taxon>
        <taxon>Embryophyta</taxon>
        <taxon>Tracheophyta</taxon>
        <taxon>Spermatophyta</taxon>
        <taxon>Pinopsida</taxon>
        <taxon>Pinidae</taxon>
        <taxon>Conifers I</taxon>
        <taxon>Pinales</taxon>
        <taxon>Pinaceae</taxon>
        <taxon>Picea</taxon>
    </lineage>
</organism>
<name>A0A101LYL2_PICGL</name>
<sequence length="55" mass="5906">MRSCRSGACLMNDILDRNHPPHEQIVVGKGRNTLPQASGQLTSGQGTPYLRQAGS</sequence>
<feature type="region of interest" description="Disordered" evidence="1">
    <location>
        <begin position="32"/>
        <end position="55"/>
    </location>
</feature>
<accession>A0A101LYL2</accession>
<feature type="compositionally biased region" description="Polar residues" evidence="1">
    <location>
        <begin position="33"/>
        <end position="46"/>
    </location>
</feature>
<dbReference type="EMBL" id="LKAM01000007">
    <property type="protein sequence ID" value="KUM47759.1"/>
    <property type="molecule type" value="Genomic_DNA"/>
</dbReference>
<proteinExistence type="predicted"/>